<keyword evidence="2" id="KW-1185">Reference proteome</keyword>
<evidence type="ECO:0000313" key="1">
    <source>
        <dbReference type="EMBL" id="CAH1731476.1"/>
    </source>
</evidence>
<reference evidence="1" key="2">
    <citation type="submission" date="2022-10" db="EMBL/GenBank/DDBJ databases">
        <authorList>
            <consortium name="ENA_rothamsted_submissions"/>
            <consortium name="culmorum"/>
            <person name="King R."/>
        </authorList>
    </citation>
    <scope>NUCLEOTIDE SEQUENCE</scope>
</reference>
<gene>
    <name evidence="1" type="ORF">APHIGO_LOCUS8174</name>
</gene>
<accession>A0A9P0J6S1</accession>
<protein>
    <submittedName>
        <fullName evidence="1">Uncharacterized protein</fullName>
    </submittedName>
</protein>
<evidence type="ECO:0000313" key="2">
    <source>
        <dbReference type="Proteomes" id="UP001154329"/>
    </source>
</evidence>
<proteinExistence type="predicted"/>
<sequence length="55" mass="6678">MPNLPLGEYRTVFKKIYSYESTNVIQYNFYFSKKTLSVIELKEIVQFFYLLMILL</sequence>
<dbReference type="EMBL" id="OU899036">
    <property type="protein sequence ID" value="CAH1731476.1"/>
    <property type="molecule type" value="Genomic_DNA"/>
</dbReference>
<reference evidence="1" key="1">
    <citation type="submission" date="2022-02" db="EMBL/GenBank/DDBJ databases">
        <authorList>
            <person name="King R."/>
        </authorList>
    </citation>
    <scope>NUCLEOTIDE SEQUENCE</scope>
</reference>
<organism evidence="1 2">
    <name type="scientific">Aphis gossypii</name>
    <name type="common">Cotton aphid</name>
    <dbReference type="NCBI Taxonomy" id="80765"/>
    <lineage>
        <taxon>Eukaryota</taxon>
        <taxon>Metazoa</taxon>
        <taxon>Ecdysozoa</taxon>
        <taxon>Arthropoda</taxon>
        <taxon>Hexapoda</taxon>
        <taxon>Insecta</taxon>
        <taxon>Pterygota</taxon>
        <taxon>Neoptera</taxon>
        <taxon>Paraneoptera</taxon>
        <taxon>Hemiptera</taxon>
        <taxon>Sternorrhyncha</taxon>
        <taxon>Aphidomorpha</taxon>
        <taxon>Aphidoidea</taxon>
        <taxon>Aphididae</taxon>
        <taxon>Aphidini</taxon>
        <taxon>Aphis</taxon>
        <taxon>Aphis</taxon>
    </lineage>
</organism>
<dbReference type="AlphaFoldDB" id="A0A9P0J6S1"/>
<name>A0A9P0J6S1_APHGO</name>
<dbReference type="Proteomes" id="UP001154329">
    <property type="component" value="Chromosome 3"/>
</dbReference>